<organism evidence="3">
    <name type="scientific">Schistocephalus solidus</name>
    <name type="common">Tapeworm</name>
    <dbReference type="NCBI Taxonomy" id="70667"/>
    <lineage>
        <taxon>Eukaryota</taxon>
        <taxon>Metazoa</taxon>
        <taxon>Spiralia</taxon>
        <taxon>Lophotrochozoa</taxon>
        <taxon>Platyhelminthes</taxon>
        <taxon>Cestoda</taxon>
        <taxon>Eucestoda</taxon>
        <taxon>Diphyllobothriidea</taxon>
        <taxon>Diphyllobothriidae</taxon>
        <taxon>Schistocephalus</taxon>
    </lineage>
</organism>
<keyword evidence="2" id="KW-1185">Reference proteome</keyword>
<protein>
    <submittedName>
        <fullName evidence="3">BEN domain-containing protein</fullName>
    </submittedName>
</protein>
<accession>A0A183TKI6</accession>
<gene>
    <name evidence="1" type="ORF">SSLN_LOCUS16983</name>
</gene>
<name>A0A183TKI6_SCHSO</name>
<sequence>MIEPRHQCVGNDGDTTELSLQDELTDINLNENINTYNDTNDLNSRHVSLKSPPAKRAKSSISFLGVNYEDEACAICFKLLRKISEIEKDTKGLKMEIEKLKKSPHILPEHKQSLTEEHVKDKRTYACTASVAITSNKDDGATSRKLG</sequence>
<reference evidence="3" key="1">
    <citation type="submission" date="2016-06" db="UniProtKB">
        <authorList>
            <consortium name="WormBaseParasite"/>
        </authorList>
    </citation>
    <scope>IDENTIFICATION</scope>
</reference>
<dbReference type="EMBL" id="UYSU01041789">
    <property type="protein sequence ID" value="VDM03369.1"/>
    <property type="molecule type" value="Genomic_DNA"/>
</dbReference>
<evidence type="ECO:0000313" key="3">
    <source>
        <dbReference type="WBParaSite" id="SSLN_0001763301-mRNA-1"/>
    </source>
</evidence>
<proteinExistence type="predicted"/>
<dbReference type="WBParaSite" id="SSLN_0001763301-mRNA-1">
    <property type="protein sequence ID" value="SSLN_0001763301-mRNA-1"/>
    <property type="gene ID" value="SSLN_0001763301"/>
</dbReference>
<dbReference type="AlphaFoldDB" id="A0A183TKI6"/>
<evidence type="ECO:0000313" key="1">
    <source>
        <dbReference type="EMBL" id="VDM03369.1"/>
    </source>
</evidence>
<reference evidence="1 2" key="2">
    <citation type="submission" date="2018-11" db="EMBL/GenBank/DDBJ databases">
        <authorList>
            <consortium name="Pathogen Informatics"/>
        </authorList>
    </citation>
    <scope>NUCLEOTIDE SEQUENCE [LARGE SCALE GENOMIC DNA]</scope>
    <source>
        <strain evidence="1 2">NST_G2</strain>
    </source>
</reference>
<evidence type="ECO:0000313" key="2">
    <source>
        <dbReference type="Proteomes" id="UP000275846"/>
    </source>
</evidence>
<dbReference type="Proteomes" id="UP000275846">
    <property type="component" value="Unassembled WGS sequence"/>
</dbReference>